<accession>A0A2A4I0T7</accession>
<evidence type="ECO:0000256" key="1">
    <source>
        <dbReference type="SAM" id="Phobius"/>
    </source>
</evidence>
<protein>
    <submittedName>
        <fullName evidence="2">Uncharacterized protein</fullName>
    </submittedName>
</protein>
<keyword evidence="1" id="KW-1133">Transmembrane helix</keyword>
<dbReference type="EMBL" id="NWVD01000001">
    <property type="protein sequence ID" value="PCG10230.1"/>
    <property type="molecule type" value="Genomic_DNA"/>
</dbReference>
<keyword evidence="3" id="KW-1185">Reference proteome</keyword>
<sequence length="65" mass="6754">MSDDRPQRSVRSYSGLPALILIAVLIAAVLFITAGRDDTKVKPATGSARAMALAAERGGDTGKQP</sequence>
<keyword evidence="1" id="KW-0472">Membrane</keyword>
<feature type="transmembrane region" description="Helical" evidence="1">
    <location>
        <begin position="12"/>
        <end position="32"/>
    </location>
</feature>
<keyword evidence="1" id="KW-0812">Transmembrane</keyword>
<name>A0A2A4I0T7_9SPHN</name>
<organism evidence="2 3">
    <name type="scientific">Sphingomonas ginsenosidimutans</name>
    <dbReference type="NCBI Taxonomy" id="862134"/>
    <lineage>
        <taxon>Bacteria</taxon>
        <taxon>Pseudomonadati</taxon>
        <taxon>Pseudomonadota</taxon>
        <taxon>Alphaproteobacteria</taxon>
        <taxon>Sphingomonadales</taxon>
        <taxon>Sphingomonadaceae</taxon>
        <taxon>Sphingomonas</taxon>
    </lineage>
</organism>
<proteinExistence type="predicted"/>
<dbReference type="AlphaFoldDB" id="A0A2A4I0T7"/>
<comment type="caution">
    <text evidence="2">The sequence shown here is derived from an EMBL/GenBank/DDBJ whole genome shotgun (WGS) entry which is preliminary data.</text>
</comment>
<evidence type="ECO:0000313" key="2">
    <source>
        <dbReference type="EMBL" id="PCG10230.1"/>
    </source>
</evidence>
<evidence type="ECO:0000313" key="3">
    <source>
        <dbReference type="Proteomes" id="UP000218784"/>
    </source>
</evidence>
<gene>
    <name evidence="2" type="ORF">COA17_01895</name>
</gene>
<reference evidence="2 3" key="1">
    <citation type="submission" date="2017-09" db="EMBL/GenBank/DDBJ databases">
        <title>Sphingomonas ginsenosidimutans KACC 14949, whole genome shotgun sequence.</title>
        <authorList>
            <person name="Feng G."/>
            <person name="Zhu H."/>
        </authorList>
    </citation>
    <scope>NUCLEOTIDE SEQUENCE [LARGE SCALE GENOMIC DNA]</scope>
    <source>
        <strain evidence="2 3">KACC 14949</strain>
    </source>
</reference>
<dbReference type="Proteomes" id="UP000218784">
    <property type="component" value="Unassembled WGS sequence"/>
</dbReference>